<dbReference type="InterPro" id="IPR028164">
    <property type="entry name" value="TMEM61"/>
</dbReference>
<dbReference type="PANTHER" id="PTHR37151">
    <property type="entry name" value="TRANSMEMBRANE PROTEIN 61"/>
    <property type="match status" value="1"/>
</dbReference>
<evidence type="ECO:0000313" key="2">
    <source>
        <dbReference type="RefSeq" id="XP_007944160.2"/>
    </source>
</evidence>
<dbReference type="Pfam" id="PF15105">
    <property type="entry name" value="TMEM61"/>
    <property type="match status" value="1"/>
</dbReference>
<evidence type="ECO:0000313" key="1">
    <source>
        <dbReference type="Proteomes" id="UP000694850"/>
    </source>
</evidence>
<keyword evidence="2" id="KW-0472">Membrane</keyword>
<dbReference type="AlphaFoldDB" id="A0A8B7A870"/>
<reference evidence="2" key="1">
    <citation type="submission" date="2025-08" db="UniProtKB">
        <authorList>
            <consortium name="RefSeq"/>
        </authorList>
    </citation>
    <scope>IDENTIFICATION</scope>
</reference>
<keyword evidence="2" id="KW-0812">Transmembrane</keyword>
<sequence length="208" mass="21943">MCDRGHVASNLRYCILVSGTMLLVAGTLCFAWWSEGDPGAPHGQLASPTGHPAPEASSPLLRSVSFLCCGAGCLLLLSGLLCSIKASTWRPPQWNPYHLSRDLHYLTVETLEKESRRTPKVITIPTYEEAVCCPLAVAGGGLIPPAYPTEKDLKCSASGDAPLGTQPPWPPPSYESIVFAPDAVFGETTPGAASSHPRLFLQTAGGGS</sequence>
<accession>A0A8B7A870</accession>
<dbReference type="RefSeq" id="XP_007944160.2">
    <property type="nucleotide sequence ID" value="XM_007945969.2"/>
</dbReference>
<keyword evidence="1" id="KW-1185">Reference proteome</keyword>
<dbReference type="GeneID" id="103201297"/>
<dbReference type="Proteomes" id="UP000694850">
    <property type="component" value="Unplaced"/>
</dbReference>
<dbReference type="CTD" id="199964"/>
<name>A0A8B7A870_ORYAF</name>
<gene>
    <name evidence="2" type="primary">TMEM61</name>
</gene>
<proteinExistence type="predicted"/>
<organism evidence="1 2">
    <name type="scientific">Orycteropus afer afer</name>
    <dbReference type="NCBI Taxonomy" id="1230840"/>
    <lineage>
        <taxon>Eukaryota</taxon>
        <taxon>Metazoa</taxon>
        <taxon>Chordata</taxon>
        <taxon>Craniata</taxon>
        <taxon>Vertebrata</taxon>
        <taxon>Euteleostomi</taxon>
        <taxon>Mammalia</taxon>
        <taxon>Eutheria</taxon>
        <taxon>Afrotheria</taxon>
        <taxon>Tubulidentata</taxon>
        <taxon>Orycteropodidae</taxon>
        <taxon>Orycteropus</taxon>
    </lineage>
</organism>
<protein>
    <submittedName>
        <fullName evidence="2">Transmembrane protein 61</fullName>
    </submittedName>
</protein>
<dbReference type="OrthoDB" id="9901365at2759"/>
<dbReference type="PANTHER" id="PTHR37151:SF1">
    <property type="entry name" value="TRANSMEMBRANE PROTEIN 61"/>
    <property type="match status" value="1"/>
</dbReference>